<dbReference type="KEGG" id="aaf:AURANDRAFT_64736"/>
<dbReference type="OrthoDB" id="5955355at2759"/>
<dbReference type="GO" id="GO:0005759">
    <property type="term" value="C:mitochondrial matrix"/>
    <property type="evidence" value="ECO:0007669"/>
    <property type="project" value="TreeGrafter"/>
</dbReference>
<dbReference type="GO" id="GO:0009507">
    <property type="term" value="C:chloroplast"/>
    <property type="evidence" value="ECO:0007669"/>
    <property type="project" value="GOC"/>
</dbReference>
<evidence type="ECO:0000313" key="4">
    <source>
        <dbReference type="Proteomes" id="UP000002729"/>
    </source>
</evidence>
<dbReference type="GO" id="GO:0044528">
    <property type="term" value="P:regulation of mitochondrial mRNA stability"/>
    <property type="evidence" value="ECO:0007669"/>
    <property type="project" value="TreeGrafter"/>
</dbReference>
<evidence type="ECO:0000256" key="2">
    <source>
        <dbReference type="SAM" id="SignalP"/>
    </source>
</evidence>
<dbReference type="GO" id="GO:0035770">
    <property type="term" value="C:ribonucleoprotein granule"/>
    <property type="evidence" value="ECO:0007669"/>
    <property type="project" value="TreeGrafter"/>
</dbReference>
<dbReference type="InterPro" id="IPR050870">
    <property type="entry name" value="FAST_kinase"/>
</dbReference>
<dbReference type="OMA" id="ANGAWAF"/>
<dbReference type="EMBL" id="GL833130">
    <property type="protein sequence ID" value="EGB07727.1"/>
    <property type="molecule type" value="Genomic_DNA"/>
</dbReference>
<name>F0YB99_AURAN</name>
<evidence type="ECO:0000256" key="1">
    <source>
        <dbReference type="SAM" id="MobiDB-lite"/>
    </source>
</evidence>
<dbReference type="RefSeq" id="XP_009037714.1">
    <property type="nucleotide sequence ID" value="XM_009039466.1"/>
</dbReference>
<feature type="signal peptide" evidence="2">
    <location>
        <begin position="1"/>
        <end position="17"/>
    </location>
</feature>
<proteinExistence type="predicted"/>
<reference evidence="3 4" key="1">
    <citation type="journal article" date="2011" name="Proc. Natl. Acad. Sci. U.S.A.">
        <title>Niche of harmful alga Aureococcus anophagefferens revealed through ecogenomics.</title>
        <authorList>
            <person name="Gobler C.J."/>
            <person name="Berry D.L."/>
            <person name="Dyhrman S.T."/>
            <person name="Wilhelm S.W."/>
            <person name="Salamov A."/>
            <person name="Lobanov A.V."/>
            <person name="Zhang Y."/>
            <person name="Collier J.L."/>
            <person name="Wurch L.L."/>
            <person name="Kustka A.B."/>
            <person name="Dill B.D."/>
            <person name="Shah M."/>
            <person name="VerBerkmoes N.C."/>
            <person name="Kuo A."/>
            <person name="Terry A."/>
            <person name="Pangilinan J."/>
            <person name="Lindquist E.A."/>
            <person name="Lucas S."/>
            <person name="Paulsen I.T."/>
            <person name="Hattenrath-Lehmann T.K."/>
            <person name="Talmage S.C."/>
            <person name="Walker E.A."/>
            <person name="Koch F."/>
            <person name="Burson A.M."/>
            <person name="Marcoval M.A."/>
            <person name="Tang Y.Z."/>
            <person name="Lecleir G.R."/>
            <person name="Coyne K.J."/>
            <person name="Berg G.M."/>
            <person name="Bertrand E.M."/>
            <person name="Saito M.A."/>
            <person name="Gladyshev V.N."/>
            <person name="Grigoriev I.V."/>
        </authorList>
    </citation>
    <scope>NUCLEOTIDE SEQUENCE [LARGE SCALE GENOMIC DNA]</scope>
    <source>
        <strain evidence="4">CCMP 1984</strain>
    </source>
</reference>
<dbReference type="GO" id="GO:0000963">
    <property type="term" value="P:mitochondrial RNA processing"/>
    <property type="evidence" value="ECO:0007669"/>
    <property type="project" value="TreeGrafter"/>
</dbReference>
<accession>F0YB99</accession>
<evidence type="ECO:0008006" key="5">
    <source>
        <dbReference type="Google" id="ProtNLM"/>
    </source>
</evidence>
<keyword evidence="4" id="KW-1185">Reference proteome</keyword>
<sequence>MAAMAKAALLFIATIHAFAPHINTPVKKHAPLFAKPTEVHYALNAELSKEQSPAKLVALVEERSQDFNGVNMATALRRLATAPLGRQPRARAAGLVAARLETSLAERPDDFDARSVATACWAFAKLGLGVPGALARAAAGLAARMEPRELATTAWALATAARDADAAADGGYAAAAAGETEAALKAAADGATRRAKALSGRDASTVVFALATAKVQGRSDCYAALARRLGGPAVAGAGSWNGQDVANAAWAYASAREPAPRLFGAFSAFAAANASRLSPQGVATLAWAFATQRRCPRGTGVAGDRPSQDAAAFSALAARGAAVSRELDARSLALLSWAFAASRRGGRSLAPLCEDTLFEALEAHAIPRLARGLGARDSAALAWSMATVGRACRPAFEAVAAGAARVPAAQWSPQALANVLWAFATQRSGYGPGRLFDALEDAVVAKADALASRDVATVLWAYAARRRLSEAPRPDAVFGAVARSPGLAARLRGASPQSLANVAWAVAALYADGGGLDDAGRALGLDAVLAAVADAAVPVARAGRFEARQLATLARAFAAVRADAPEPTLLGALGRAAAADARALSPLDAAMVADAASRCRAFVGNADAVVAALADDAADRAATFGAQEREDLCRALAVCGFADHALFGAAAEAVFPRVADDAKLLPVPTTAYAANDTDRVTVLEVVPYDAMFLAPLGGGPGGDAGAPRRDDPIRELDVPPQNADVASLHRRFVAISQGGLSTFRCDEHDIAILETRKDLPFEYVESMVLDGRRFEVRRLKPWRHAVTFYCESDDAARLWADAFQSRLDAFRAKARSQLRSAPDDFAVEGDEPPRPPGAPEAAVSPPKPPGTLA</sequence>
<dbReference type="AlphaFoldDB" id="F0YB99"/>
<feature type="chain" id="PRO_5003264511" description="PH domain-containing protein" evidence="2">
    <location>
        <begin position="18"/>
        <end position="853"/>
    </location>
</feature>
<keyword evidence="2" id="KW-0732">Signal</keyword>
<dbReference type="Proteomes" id="UP000002729">
    <property type="component" value="Unassembled WGS sequence"/>
</dbReference>
<dbReference type="PANTHER" id="PTHR21228:SF40">
    <property type="entry name" value="LD45607P"/>
    <property type="match status" value="1"/>
</dbReference>
<dbReference type="GeneID" id="20224975"/>
<feature type="region of interest" description="Disordered" evidence="1">
    <location>
        <begin position="821"/>
        <end position="853"/>
    </location>
</feature>
<dbReference type="PANTHER" id="PTHR21228">
    <property type="entry name" value="FAST LEU-RICH DOMAIN-CONTAINING"/>
    <property type="match status" value="1"/>
</dbReference>
<dbReference type="GO" id="GO:0003723">
    <property type="term" value="F:RNA binding"/>
    <property type="evidence" value="ECO:0007669"/>
    <property type="project" value="TreeGrafter"/>
</dbReference>
<dbReference type="InParanoid" id="F0YB99"/>
<evidence type="ECO:0000313" key="3">
    <source>
        <dbReference type="EMBL" id="EGB07727.1"/>
    </source>
</evidence>
<gene>
    <name evidence="3" type="ORF">AURANDRAFT_64736</name>
</gene>
<dbReference type="GO" id="GO:1901259">
    <property type="term" value="P:chloroplast rRNA processing"/>
    <property type="evidence" value="ECO:0007669"/>
    <property type="project" value="TreeGrafter"/>
</dbReference>
<organism evidence="4">
    <name type="scientific">Aureococcus anophagefferens</name>
    <name type="common">Harmful bloom alga</name>
    <dbReference type="NCBI Taxonomy" id="44056"/>
    <lineage>
        <taxon>Eukaryota</taxon>
        <taxon>Sar</taxon>
        <taxon>Stramenopiles</taxon>
        <taxon>Ochrophyta</taxon>
        <taxon>Pelagophyceae</taxon>
        <taxon>Pelagomonadales</taxon>
        <taxon>Pelagomonadaceae</taxon>
        <taxon>Aureococcus</taxon>
    </lineage>
</organism>
<protein>
    <recommendedName>
        <fullName evidence="5">PH domain-containing protein</fullName>
    </recommendedName>
</protein>